<proteinExistence type="predicted"/>
<dbReference type="Proteomes" id="UP000812287">
    <property type="component" value="Unassembled WGS sequence"/>
</dbReference>
<dbReference type="RefSeq" id="XP_043040568.1">
    <property type="nucleotide sequence ID" value="XM_043177156.1"/>
</dbReference>
<evidence type="ECO:0000313" key="2">
    <source>
        <dbReference type="EMBL" id="KAG7447068.1"/>
    </source>
</evidence>
<dbReference type="AlphaFoldDB" id="A0A9P7VUX4"/>
<organism evidence="2 3">
    <name type="scientific">Guyanagaster necrorhizus</name>
    <dbReference type="NCBI Taxonomy" id="856835"/>
    <lineage>
        <taxon>Eukaryota</taxon>
        <taxon>Fungi</taxon>
        <taxon>Dikarya</taxon>
        <taxon>Basidiomycota</taxon>
        <taxon>Agaricomycotina</taxon>
        <taxon>Agaricomycetes</taxon>
        <taxon>Agaricomycetidae</taxon>
        <taxon>Agaricales</taxon>
        <taxon>Marasmiineae</taxon>
        <taxon>Physalacriaceae</taxon>
        <taxon>Guyanagaster</taxon>
    </lineage>
</organism>
<keyword evidence="3" id="KW-1185">Reference proteome</keyword>
<sequence>MPIKAGWRKDIAYRTDARPSSFAHLNTDCLDRLPPLPFASLSVLNFRKRDPPLCIPLPVTELPPLRRDGRYFERNRHRTLIGSGITAAFADTNIKPILRPTWYCEDLARKYNFMESTPWPRHLEAASGFLPALSVIRRHGQRTREAEDERFEINSRAYLLMISEGINMYANRFVDKDAEGGWGKDGLFKYDCYGLPEDRAQEKEQGDYRLHGLAISTCLLATNELTNPDALNSQTYTVIKRSHRHDRNTLFSMAHWLRVRKQTDRTKNRSKQAMSPEGMGPRAGSITEVMSGDEVMSANFQFNLYVSRVNCEHEKGSRT</sequence>
<comment type="caution">
    <text evidence="2">The sequence shown here is derived from an EMBL/GenBank/DDBJ whole genome shotgun (WGS) entry which is preliminary data.</text>
</comment>
<evidence type="ECO:0000256" key="1">
    <source>
        <dbReference type="SAM" id="MobiDB-lite"/>
    </source>
</evidence>
<reference evidence="2" key="1">
    <citation type="submission" date="2020-11" db="EMBL/GenBank/DDBJ databases">
        <title>Adaptations for nitrogen fixation in a non-lichenized fungal sporocarp promotes dispersal by wood-feeding termites.</title>
        <authorList>
            <consortium name="DOE Joint Genome Institute"/>
            <person name="Koch R.A."/>
            <person name="Yoon G."/>
            <person name="Arayal U."/>
            <person name="Lail K."/>
            <person name="Amirebrahimi M."/>
            <person name="Labutti K."/>
            <person name="Lipzen A."/>
            <person name="Riley R."/>
            <person name="Barry K."/>
            <person name="Henrissat B."/>
            <person name="Grigoriev I.V."/>
            <person name="Herr J.R."/>
            <person name="Aime M.C."/>
        </authorList>
    </citation>
    <scope>NUCLEOTIDE SEQUENCE</scope>
    <source>
        <strain evidence="2">MCA 3950</strain>
    </source>
</reference>
<feature type="region of interest" description="Disordered" evidence="1">
    <location>
        <begin position="262"/>
        <end position="284"/>
    </location>
</feature>
<accession>A0A9P7VUX4</accession>
<dbReference type="GeneID" id="66099443"/>
<protein>
    <submittedName>
        <fullName evidence="2">Uncharacterized protein</fullName>
    </submittedName>
</protein>
<evidence type="ECO:0000313" key="3">
    <source>
        <dbReference type="Proteomes" id="UP000812287"/>
    </source>
</evidence>
<name>A0A9P7VUX4_9AGAR</name>
<dbReference type="EMBL" id="MU250533">
    <property type="protein sequence ID" value="KAG7447068.1"/>
    <property type="molecule type" value="Genomic_DNA"/>
</dbReference>
<gene>
    <name evidence="2" type="ORF">BT62DRAFT_1005476</name>
</gene>